<accession>A0ABU5MG75</accession>
<evidence type="ECO:0000313" key="7">
    <source>
        <dbReference type="EMBL" id="MDZ7511764.1"/>
    </source>
</evidence>
<feature type="domain" description="Secretin/TonB short N-terminal" evidence="6">
    <location>
        <begin position="50"/>
        <end position="101"/>
    </location>
</feature>
<sequence length="141" mass="14659">MARTKVARTALAVMCGLVIAASAAAQTSTFDIPEGDLKIALEAYARQSGVRLVYLSEDVRDRRTSGARGDMSQDAALNRLLAGTGLTVKRDQSGALAIVREAANAPAPSTRSTPSSSLGQAGSDTADAWSTVVPAPTIRWI</sequence>
<keyword evidence="8" id="KW-1185">Reference proteome</keyword>
<dbReference type="Pfam" id="PF07660">
    <property type="entry name" value="STN"/>
    <property type="match status" value="1"/>
</dbReference>
<evidence type="ECO:0000313" key="8">
    <source>
        <dbReference type="Proteomes" id="UP001290894"/>
    </source>
</evidence>
<feature type="compositionally biased region" description="Low complexity" evidence="4">
    <location>
        <begin position="102"/>
        <end position="117"/>
    </location>
</feature>
<evidence type="ECO:0000256" key="4">
    <source>
        <dbReference type="SAM" id="MobiDB-lite"/>
    </source>
</evidence>
<dbReference type="InterPro" id="IPR011662">
    <property type="entry name" value="Secretin/TonB_short_N"/>
</dbReference>
<keyword evidence="2" id="KW-0472">Membrane</keyword>
<organism evidence="7 8">
    <name type="scientific">Stenotrophomonas muris</name>
    <dbReference type="NCBI Taxonomy" id="2963283"/>
    <lineage>
        <taxon>Bacteria</taxon>
        <taxon>Pseudomonadati</taxon>
        <taxon>Pseudomonadota</taxon>
        <taxon>Gammaproteobacteria</taxon>
        <taxon>Lysobacterales</taxon>
        <taxon>Lysobacteraceae</taxon>
        <taxon>Stenotrophomonas</taxon>
    </lineage>
</organism>
<comment type="caution">
    <text evidence="7">The sequence shown here is derived from an EMBL/GenBank/DDBJ whole genome shotgun (WGS) entry which is preliminary data.</text>
</comment>
<feature type="region of interest" description="Disordered" evidence="4">
    <location>
        <begin position="102"/>
        <end position="125"/>
    </location>
</feature>
<dbReference type="EMBL" id="JAXUAC010000011">
    <property type="protein sequence ID" value="MDZ7511764.1"/>
    <property type="molecule type" value="Genomic_DNA"/>
</dbReference>
<keyword evidence="3" id="KW-0998">Cell outer membrane</keyword>
<name>A0ABU5MG75_9GAMM</name>
<protein>
    <submittedName>
        <fullName evidence="7">STN domain-containing protein</fullName>
    </submittedName>
</protein>
<evidence type="ECO:0000256" key="1">
    <source>
        <dbReference type="ARBA" id="ARBA00022448"/>
    </source>
</evidence>
<dbReference type="Gene3D" id="3.55.50.30">
    <property type="match status" value="1"/>
</dbReference>
<evidence type="ECO:0000256" key="3">
    <source>
        <dbReference type="ARBA" id="ARBA00023237"/>
    </source>
</evidence>
<evidence type="ECO:0000256" key="5">
    <source>
        <dbReference type="SAM" id="SignalP"/>
    </source>
</evidence>
<dbReference type="Proteomes" id="UP001290894">
    <property type="component" value="Unassembled WGS sequence"/>
</dbReference>
<feature type="chain" id="PRO_5046708480" evidence="5">
    <location>
        <begin position="26"/>
        <end position="141"/>
    </location>
</feature>
<gene>
    <name evidence="7" type="ORF">U5F72_08055</name>
</gene>
<evidence type="ECO:0000259" key="6">
    <source>
        <dbReference type="SMART" id="SM00965"/>
    </source>
</evidence>
<dbReference type="SMART" id="SM00965">
    <property type="entry name" value="STN"/>
    <property type="match status" value="1"/>
</dbReference>
<reference evidence="7 8" key="1">
    <citation type="submission" date="2023-12" db="EMBL/GenBank/DDBJ databases">
        <title>'Antibacterial potential of Stenotrophomonas maltophilia cystic fibrosis isolates' (manuscript under preparation).</title>
        <authorList>
            <person name="Crisan C.V."/>
            <person name="Pettis M."/>
            <person name="Goldberg J.B."/>
        </authorList>
    </citation>
    <scope>NUCLEOTIDE SEQUENCE [LARGE SCALE GENOMIC DNA]</scope>
    <source>
        <strain evidence="7 8">CCV155</strain>
    </source>
</reference>
<keyword evidence="1" id="KW-0813">Transport</keyword>
<keyword evidence="5" id="KW-0732">Signal</keyword>
<feature type="signal peptide" evidence="5">
    <location>
        <begin position="1"/>
        <end position="25"/>
    </location>
</feature>
<dbReference type="RefSeq" id="WP_164076859.1">
    <property type="nucleotide sequence ID" value="NZ_CP196982.1"/>
</dbReference>
<proteinExistence type="predicted"/>
<evidence type="ECO:0000256" key="2">
    <source>
        <dbReference type="ARBA" id="ARBA00023136"/>
    </source>
</evidence>